<evidence type="ECO:0000313" key="19">
    <source>
        <dbReference type="EMBL" id="RGU21105.1"/>
    </source>
</evidence>
<dbReference type="Proteomes" id="UP000286181">
    <property type="component" value="Unassembled WGS sequence"/>
</dbReference>
<dbReference type="EMBL" id="QSTI01000022">
    <property type="protein sequence ID" value="RGM46361.1"/>
    <property type="molecule type" value="Genomic_DNA"/>
</dbReference>
<evidence type="ECO:0000313" key="64">
    <source>
        <dbReference type="Proteomes" id="UP000465607"/>
    </source>
</evidence>
<dbReference type="GeneID" id="86987763"/>
<dbReference type="EMBL" id="QRKN01000021">
    <property type="protein sequence ID" value="RHI17369.1"/>
    <property type="molecule type" value="Genomic_DNA"/>
</dbReference>
<evidence type="ECO:0000313" key="29">
    <source>
        <dbReference type="EMBL" id="RHF04025.1"/>
    </source>
</evidence>
<dbReference type="Proteomes" id="UP000261052">
    <property type="component" value="Unassembled WGS sequence"/>
</dbReference>
<evidence type="ECO:0000313" key="2">
    <source>
        <dbReference type="EMBL" id="CUN27234.1"/>
    </source>
</evidence>
<evidence type="ECO:0000313" key="35">
    <source>
        <dbReference type="EMBL" id="TYL57817.1"/>
    </source>
</evidence>
<evidence type="ECO:0000313" key="37">
    <source>
        <dbReference type="Proteomes" id="UP000095384"/>
    </source>
</evidence>
<evidence type="ECO:0000313" key="54">
    <source>
        <dbReference type="Proteomes" id="UP000284835"/>
    </source>
</evidence>
<dbReference type="Proteomes" id="UP000286341">
    <property type="component" value="Unassembled WGS sequence"/>
</dbReference>
<dbReference type="EMBL" id="VSTG01000020">
    <property type="protein sequence ID" value="TYL56401.1"/>
    <property type="molecule type" value="Genomic_DNA"/>
</dbReference>
<dbReference type="Proteomes" id="UP000283721">
    <property type="component" value="Unassembled WGS sequence"/>
</dbReference>
<evidence type="ECO:0000313" key="32">
    <source>
        <dbReference type="EMBL" id="RHL26189.1"/>
    </source>
</evidence>
<dbReference type="Proteomes" id="UP000245905">
    <property type="component" value="Unassembled WGS sequence"/>
</dbReference>
<dbReference type="Proteomes" id="UP000260970">
    <property type="component" value="Unassembled WGS sequence"/>
</dbReference>
<dbReference type="EMBL" id="CZAJ01000017">
    <property type="protein sequence ID" value="CUP10570.1"/>
    <property type="molecule type" value="Genomic_DNA"/>
</dbReference>
<evidence type="ECO:0000313" key="39">
    <source>
        <dbReference type="Proteomes" id="UP000095673"/>
    </source>
</evidence>
<dbReference type="InterPro" id="IPR003749">
    <property type="entry name" value="ThiS/MoaD-like"/>
</dbReference>
<reference evidence="7" key="10">
    <citation type="submission" date="2021-10" db="EMBL/GenBank/DDBJ databases">
        <title>Collection of gut derived symbiotic bacterial strains cultured from healthy donors.</title>
        <authorList>
            <person name="Lin H."/>
            <person name="Littmann E."/>
            <person name="Claire K."/>
            <person name="Pamer E."/>
        </authorList>
    </citation>
    <scope>NUCLEOTIDE SEQUENCE</scope>
    <source>
        <strain evidence="7">MSK.22.92</strain>
    </source>
</reference>
<evidence type="ECO:0000313" key="60">
    <source>
        <dbReference type="Proteomes" id="UP000286341"/>
    </source>
</evidence>
<dbReference type="EMBL" id="QRUJ01000015">
    <property type="protein sequence ID" value="RGR53113.1"/>
    <property type="molecule type" value="Genomic_DNA"/>
</dbReference>
<evidence type="ECO:0000313" key="26">
    <source>
        <dbReference type="EMBL" id="RHC36588.1"/>
    </source>
</evidence>
<dbReference type="EMBL" id="QSKC01000004">
    <property type="protein sequence ID" value="RHE33229.1"/>
    <property type="molecule type" value="Genomic_DNA"/>
</dbReference>
<evidence type="ECO:0000313" key="14">
    <source>
        <dbReference type="EMBL" id="RGK43519.1"/>
    </source>
</evidence>
<evidence type="ECO:0000313" key="46">
    <source>
        <dbReference type="Proteomes" id="UP000266698"/>
    </source>
</evidence>
<organism evidence="1 36">
    <name type="scientific">Agathobacter rectalis</name>
    <dbReference type="NCBI Taxonomy" id="39491"/>
    <lineage>
        <taxon>Bacteria</taxon>
        <taxon>Bacillati</taxon>
        <taxon>Bacillota</taxon>
        <taxon>Clostridia</taxon>
        <taxon>Lachnospirales</taxon>
        <taxon>Lachnospiraceae</taxon>
        <taxon>Agathobacter</taxon>
    </lineage>
</organism>
<dbReference type="Proteomes" id="UP000095602">
    <property type="component" value="Unassembled WGS sequence"/>
</dbReference>
<dbReference type="EMBL" id="QSES01000022">
    <property type="protein sequence ID" value="RGZ90529.1"/>
    <property type="molecule type" value="Genomic_DNA"/>
</dbReference>
<evidence type="ECO:0000313" key="4">
    <source>
        <dbReference type="EMBL" id="CUP10570.1"/>
    </source>
</evidence>
<dbReference type="Proteomes" id="UP000284296">
    <property type="component" value="Unassembled WGS sequence"/>
</dbReference>
<dbReference type="Proteomes" id="UP000095384">
    <property type="component" value="Unassembled WGS sequence"/>
</dbReference>
<reference evidence="62 63" key="7">
    <citation type="submission" date="2019-09" db="EMBL/GenBank/DDBJ databases">
        <title>Strain-level analysis of Eubacterium rectale using genomes from metagenomes.</title>
        <authorList>
            <person name="Karcher N."/>
            <person name="Segata N."/>
        </authorList>
    </citation>
    <scope>NUCLEOTIDE SEQUENCE [LARGE SCALE GENOMIC DNA]</scope>
    <source>
        <strain evidence="34 62">L2-21</strain>
        <strain evidence="35 63">T3WBe13</strain>
    </source>
</reference>
<dbReference type="EMBL" id="JRFS01000035">
    <property type="protein sequence ID" value="PWE82763.1"/>
    <property type="molecule type" value="Genomic_DNA"/>
</dbReference>
<dbReference type="Proteomes" id="UP001193670">
    <property type="component" value="Unassembled WGS sequence"/>
</dbReference>
<dbReference type="Proteomes" id="UP000324327">
    <property type="component" value="Unassembled WGS sequence"/>
</dbReference>
<proteinExistence type="predicted"/>
<dbReference type="EMBL" id="QSQP01000006">
    <property type="protein sequence ID" value="RGK43519.1"/>
    <property type="molecule type" value="Genomic_DNA"/>
</dbReference>
<dbReference type="Proteomes" id="UP000283683">
    <property type="component" value="Unassembled WGS sequence"/>
</dbReference>
<dbReference type="Proteomes" id="UP000283765">
    <property type="component" value="Unassembled WGS sequence"/>
</dbReference>
<evidence type="ECO:0000313" key="27">
    <source>
        <dbReference type="EMBL" id="RHD96567.1"/>
    </source>
</evidence>
<dbReference type="Proteomes" id="UP000286104">
    <property type="component" value="Unassembled WGS sequence"/>
</dbReference>
<evidence type="ECO:0000313" key="31">
    <source>
        <dbReference type="EMBL" id="RHL05520.1"/>
    </source>
</evidence>
<dbReference type="EMBL" id="QSDV01000023">
    <property type="protein sequence ID" value="RGZ16893.1"/>
    <property type="molecule type" value="Genomic_DNA"/>
</dbReference>
<dbReference type="EMBL" id="QSEN01000023">
    <property type="protein sequence ID" value="RGZ74402.1"/>
    <property type="molecule type" value="Genomic_DNA"/>
</dbReference>
<dbReference type="EMBL" id="CVRQ01000010">
    <property type="protein sequence ID" value="CRL34171.1"/>
    <property type="molecule type" value="Genomic_DNA"/>
</dbReference>
<evidence type="ECO:0000313" key="18">
    <source>
        <dbReference type="EMBL" id="RGT84643.1"/>
    </source>
</evidence>
<protein>
    <submittedName>
        <fullName evidence="2">Bifunctional sulfur carrier protein/thiazole synthase protein</fullName>
    </submittedName>
    <submittedName>
        <fullName evidence="5">Sulfur carrier protein ThiS</fullName>
    </submittedName>
    <submittedName>
        <fullName evidence="12">Sulfur transfer protein involved in thiamine biosynthesis</fullName>
    </submittedName>
</protein>
<evidence type="ECO:0000313" key="44">
    <source>
        <dbReference type="Proteomes" id="UP000261052"/>
    </source>
</evidence>
<reference evidence="10" key="9">
    <citation type="submission" date="2020-02" db="EMBL/GenBank/DDBJ databases">
        <authorList>
            <person name="Littmann E."/>
            <person name="Sorbara M."/>
        </authorList>
    </citation>
    <scope>NUCLEOTIDE SEQUENCE</scope>
    <source>
        <strain evidence="11">MSK.16.45</strain>
        <strain evidence="10">MSK.17.79</strain>
    </source>
</reference>
<dbReference type="EMBL" id="QSFB01000003">
    <property type="protein sequence ID" value="RHA15444.1"/>
    <property type="molecule type" value="Genomic_DNA"/>
</dbReference>
<reference evidence="5" key="11">
    <citation type="submission" date="2021-10" db="EMBL/GenBank/DDBJ databases">
        <title>Collection of gut derived symbiotic bacterial strains cultured from healthy donors.</title>
        <authorList>
            <person name="Lin H."/>
            <person name="Littmann E."/>
            <person name="Kohout C."/>
            <person name="Pamer E.G."/>
        </authorList>
    </citation>
    <scope>NUCLEOTIDE SEQUENCE</scope>
    <source>
        <strain evidence="6">DFI.7.28A</strain>
        <strain evidence="5">DFI.9.42</strain>
    </source>
</reference>
<dbReference type="EMBL" id="WKQP01000021">
    <property type="protein sequence ID" value="MSC60951.1"/>
    <property type="molecule type" value="Genomic_DNA"/>
</dbReference>
<dbReference type="EMBL" id="QSOB01000006">
    <property type="protein sequence ID" value="RGI69101.1"/>
    <property type="molecule type" value="Genomic_DNA"/>
</dbReference>
<evidence type="ECO:0000313" key="13">
    <source>
        <dbReference type="EMBL" id="RGI69101.1"/>
    </source>
</evidence>
<dbReference type="Proteomes" id="UP000285865">
    <property type="component" value="Unassembled WGS sequence"/>
</dbReference>
<evidence type="ECO:0000313" key="50">
    <source>
        <dbReference type="Proteomes" id="UP000283683"/>
    </source>
</evidence>
<dbReference type="Pfam" id="PF02597">
    <property type="entry name" value="ThiS"/>
    <property type="match status" value="1"/>
</dbReference>
<dbReference type="InterPro" id="IPR010035">
    <property type="entry name" value="Thi_S"/>
</dbReference>
<evidence type="ECO:0000313" key="53">
    <source>
        <dbReference type="Proteomes" id="UP000284296"/>
    </source>
</evidence>
<evidence type="ECO:0000313" key="9">
    <source>
        <dbReference type="EMBL" id="MSD28123.1"/>
    </source>
</evidence>
<dbReference type="EMBL" id="JAJCJQ010000003">
    <property type="protein sequence ID" value="MCB6960002.1"/>
    <property type="molecule type" value="Genomic_DNA"/>
</dbReference>
<evidence type="ECO:0000313" key="61">
    <source>
        <dbReference type="Proteomes" id="UP000286581"/>
    </source>
</evidence>
<reference evidence="62 63" key="6">
    <citation type="submission" date="2019-08" db="EMBL/GenBank/DDBJ databases">
        <authorList>
            <person name="Duncan S."/>
            <person name="Walker A."/>
        </authorList>
    </citation>
    <scope>NUCLEOTIDE SEQUENCE [LARGE SCALE GENOMIC DNA]</scope>
    <source>
        <strain evidence="34 62">L2-21</strain>
        <strain evidence="35 63">T3WBe13</strain>
    </source>
</reference>
<dbReference type="EMBL" id="JAAIMP010000003">
    <property type="protein sequence ID" value="NSC76238.1"/>
    <property type="molecule type" value="Genomic_DNA"/>
</dbReference>
<evidence type="ECO:0000313" key="30">
    <source>
        <dbReference type="EMBL" id="RHI17369.1"/>
    </source>
</evidence>
<dbReference type="EMBL" id="JAAILW010000026">
    <property type="protein sequence ID" value="NSC28083.1"/>
    <property type="molecule type" value="Genomic_DNA"/>
</dbReference>
<evidence type="ECO:0000313" key="63">
    <source>
        <dbReference type="Proteomes" id="UP000324327"/>
    </source>
</evidence>
<evidence type="ECO:0000313" key="51">
    <source>
        <dbReference type="Proteomes" id="UP000283721"/>
    </source>
</evidence>
<evidence type="ECO:0000313" key="10">
    <source>
        <dbReference type="EMBL" id="NSC28083.1"/>
    </source>
</evidence>
<evidence type="ECO:0000313" key="24">
    <source>
        <dbReference type="EMBL" id="RGZ90529.1"/>
    </source>
</evidence>
<reference evidence="36" key="2">
    <citation type="submission" date="2015-05" db="EMBL/GenBank/DDBJ databases">
        <authorList>
            <consortium name="Pathogen Informatics"/>
        </authorList>
    </citation>
    <scope>NUCLEOTIDE SEQUENCE [LARGE SCALE GENOMIC DNA]</scope>
    <source>
        <strain evidence="3 37">2789STDY5608860</strain>
        <strain evidence="4 38">2789STDY5834884</strain>
        <strain evidence="2 39">2789STDY5834968</strain>
        <strain evidence="36">T1-815</strain>
    </source>
</reference>
<evidence type="ECO:0000313" key="33">
    <source>
        <dbReference type="EMBL" id="RHL79949.1"/>
    </source>
</evidence>
<dbReference type="SUPFAM" id="SSF54285">
    <property type="entry name" value="MoaD/ThiS"/>
    <property type="match status" value="1"/>
</dbReference>
<evidence type="ECO:0000313" key="48">
    <source>
        <dbReference type="Proteomes" id="UP000283431"/>
    </source>
</evidence>
<evidence type="ECO:0000313" key="22">
    <source>
        <dbReference type="EMBL" id="RGZ16893.1"/>
    </source>
</evidence>
<dbReference type="Proteomes" id="UP001197684">
    <property type="component" value="Unassembled WGS sequence"/>
</dbReference>
<dbReference type="EMBL" id="QRPB01000006">
    <property type="protein sequence ID" value="RHL79949.1"/>
    <property type="molecule type" value="Genomic_DNA"/>
</dbReference>
<keyword evidence="36" id="KW-1185">Reference proteome</keyword>
<dbReference type="Proteomes" id="UP001193756">
    <property type="component" value="Unassembled WGS sequence"/>
</dbReference>
<dbReference type="InterPro" id="IPR012675">
    <property type="entry name" value="Beta-grasp_dom_sf"/>
</dbReference>
<evidence type="ECO:0000313" key="42">
    <source>
        <dbReference type="Proteomes" id="UP000260717"/>
    </source>
</evidence>
<dbReference type="Proteomes" id="UP000284835">
    <property type="component" value="Unassembled WGS sequence"/>
</dbReference>
<dbReference type="EMBL" id="JAJCJK010000030">
    <property type="protein sequence ID" value="MCB6939493.1"/>
    <property type="molecule type" value="Genomic_DNA"/>
</dbReference>
<dbReference type="EMBL" id="QSJS01000004">
    <property type="protein sequence ID" value="RHD96567.1"/>
    <property type="molecule type" value="Genomic_DNA"/>
</dbReference>
<dbReference type="EMBL" id="QSHU01000024">
    <property type="protein sequence ID" value="RHC36588.1"/>
    <property type="molecule type" value="Genomic_DNA"/>
</dbReference>
<dbReference type="EMBL" id="CYXM01000020">
    <property type="protein sequence ID" value="CUN27234.1"/>
    <property type="molecule type" value="Genomic_DNA"/>
</dbReference>
<dbReference type="EMBL" id="WKQV01000041">
    <property type="protein sequence ID" value="MSD28123.1"/>
    <property type="molecule type" value="Genomic_DNA"/>
</dbReference>
<gene>
    <name evidence="5" type="primary">thiS</name>
    <name evidence="33" type="ORF">DW001_06245</name>
    <name evidence="32" type="ORF">DW028_13850</name>
    <name evidence="31" type="ORF">DW038_06300</name>
    <name evidence="30" type="ORF">DW172_15190</name>
    <name evidence="29" type="ORF">DW703_08055</name>
    <name evidence="28" type="ORF">DW753_05000</name>
    <name evidence="27" type="ORF">DW775_04260</name>
    <name evidence="26" type="ORF">DW848_13880</name>
    <name evidence="25" type="ORF">DW948_03185</name>
    <name evidence="24" type="ORF">DW967_11710</name>
    <name evidence="23" type="ORF">DW975_11420</name>
    <name evidence="21" type="ORF">DWV45_03445</name>
    <name evidence="20" type="ORF">DWV78_08230</name>
    <name evidence="19" type="ORF">DWW89_12985</name>
    <name evidence="18" type="ORF">DWX06_00420</name>
    <name evidence="17" type="ORF">DWY38_12590</name>
    <name evidence="22" type="ORF">DXA03_11250</name>
    <name evidence="16" type="ORF">DXB72_06575</name>
    <name evidence="15" type="ORF">DXC13_12195</name>
    <name evidence="14" type="ORF">DXD13_05900</name>
    <name evidence="13" type="ORF">DXD95_05390</name>
    <name evidence="3" type="ORF">ERS852417_02410</name>
    <name evidence="4" type="ORF">ERS852497_01897</name>
    <name evidence="2" type="ORF">ERS852580_03132</name>
    <name evidence="35" type="ORF">FYL31_12025</name>
    <name evidence="34" type="ORF">FYL37_12765</name>
    <name evidence="11" type="ORF">G4312_02850</name>
    <name evidence="10" type="ORF">G4319_12230</name>
    <name evidence="8" type="ORF">GKE07_12235</name>
    <name evidence="9" type="ORF">GKE44_13555</name>
    <name evidence="12" type="ORF">LD38_13350</name>
    <name evidence="5" type="ORF">LIZ56_13900</name>
    <name evidence="6" type="ORF">LIZ82_03675</name>
    <name evidence="7" type="ORF">LK487_02925</name>
    <name evidence="1" type="ORF">T1815_07571</name>
</gene>
<dbReference type="Proteomes" id="UP000095673">
    <property type="component" value="Unassembled WGS sequence"/>
</dbReference>
<evidence type="ECO:0000313" key="62">
    <source>
        <dbReference type="Proteomes" id="UP000324325"/>
    </source>
</evidence>
<dbReference type="Proteomes" id="UP000465607">
    <property type="component" value="Unassembled WGS sequence"/>
</dbReference>
<dbReference type="Proteomes" id="UP001197847">
    <property type="component" value="Unassembled WGS sequence"/>
</dbReference>
<dbReference type="OMA" id="DFLYFMG"/>
<evidence type="ECO:0000313" key="20">
    <source>
        <dbReference type="EMBL" id="RGW39744.1"/>
    </source>
</evidence>
<dbReference type="Gene3D" id="3.10.20.30">
    <property type="match status" value="1"/>
</dbReference>
<evidence type="ECO:0000313" key="47">
    <source>
        <dbReference type="Proteomes" id="UP000283297"/>
    </source>
</evidence>
<evidence type="ECO:0000313" key="36">
    <source>
        <dbReference type="Proteomes" id="UP000049472"/>
    </source>
</evidence>
<evidence type="ECO:0000313" key="8">
    <source>
        <dbReference type="EMBL" id="MSC60951.1"/>
    </source>
</evidence>
<evidence type="ECO:0000313" key="16">
    <source>
        <dbReference type="EMBL" id="RGN23668.1"/>
    </source>
</evidence>
<reference evidence="12 40" key="1">
    <citation type="submission" date="2014-09" db="EMBL/GenBank/DDBJ databases">
        <title>Butyrate-producing bacteria isolated from human gut.</title>
        <authorList>
            <person name="Zhang Q."/>
            <person name="Zhao L."/>
        </authorList>
    </citation>
    <scope>NUCLEOTIDE SEQUENCE [LARGE SCALE GENOMIC DNA]</scope>
    <source>
        <strain evidence="12 40">R22</strain>
    </source>
</reference>
<dbReference type="EMBL" id="QSKY01000010">
    <property type="protein sequence ID" value="RHF04025.1"/>
    <property type="molecule type" value="Genomic_DNA"/>
</dbReference>
<dbReference type="NCBIfam" id="TIGR01683">
    <property type="entry name" value="thiS"/>
    <property type="match status" value="1"/>
</dbReference>
<evidence type="ECO:0000313" key="6">
    <source>
        <dbReference type="EMBL" id="MCB6960002.1"/>
    </source>
</evidence>
<dbReference type="EMBL" id="QSAZ01000003">
    <property type="protein sequence ID" value="RGW88445.1"/>
    <property type="molecule type" value="Genomic_DNA"/>
</dbReference>
<dbReference type="Proteomes" id="UP000260717">
    <property type="component" value="Unassembled WGS sequence"/>
</dbReference>
<dbReference type="AlphaFoldDB" id="A0A0M6WDR3"/>
<dbReference type="EMBL" id="QRXG01000001">
    <property type="protein sequence ID" value="RGT84643.1"/>
    <property type="molecule type" value="Genomic_DNA"/>
</dbReference>
<reference evidence="64 65" key="5">
    <citation type="journal article" date="2019" name="Nat. Med.">
        <title>A library of human gut bacterial isolates paired with longitudinal multiomics data enables mechanistic microbiome research.</title>
        <authorList>
            <person name="Poyet M."/>
            <person name="Groussin M."/>
            <person name="Gibbons S.M."/>
            <person name="Avila-Pacheco J."/>
            <person name="Jiang X."/>
            <person name="Kearney S.M."/>
            <person name="Perrotta A.R."/>
            <person name="Berdy B."/>
            <person name="Zhao S."/>
            <person name="Lieberman T.D."/>
            <person name="Swanson P.K."/>
            <person name="Smith M."/>
            <person name="Roesemann S."/>
            <person name="Alexander J.E."/>
            <person name="Rich S.A."/>
            <person name="Livny J."/>
            <person name="Vlamakis H."/>
            <person name="Clish C."/>
            <person name="Bullock K."/>
            <person name="Deik A."/>
            <person name="Scott J."/>
            <person name="Pierce K.A."/>
            <person name="Xavier R.J."/>
            <person name="Alm E.J."/>
        </authorList>
    </citation>
    <scope>NUCLEOTIDE SEQUENCE [LARGE SCALE GENOMIC DNA]</scope>
    <source>
        <strain evidence="8 65">BIOML-A11</strain>
        <strain evidence="9 64">BIOML-A5</strain>
    </source>
</reference>
<dbReference type="Proteomes" id="UP001197741">
    <property type="component" value="Unassembled WGS sequence"/>
</dbReference>
<evidence type="ECO:0000313" key="38">
    <source>
        <dbReference type="Proteomes" id="UP000095602"/>
    </source>
</evidence>
<dbReference type="Proteomes" id="UP000266698">
    <property type="component" value="Unassembled WGS sequence"/>
</dbReference>
<evidence type="ECO:0000313" key="45">
    <source>
        <dbReference type="Proteomes" id="UP000266066"/>
    </source>
</evidence>
<evidence type="ECO:0000313" key="23">
    <source>
        <dbReference type="EMBL" id="RGZ74402.1"/>
    </source>
</evidence>
<evidence type="ECO:0000313" key="12">
    <source>
        <dbReference type="EMBL" id="PWE82763.1"/>
    </source>
</evidence>
<accession>A0A0M6WDR3</accession>
<reference evidence="1" key="3">
    <citation type="submission" date="2015-05" db="EMBL/GenBank/DDBJ databases">
        <authorList>
            <person name="Wang D.B."/>
            <person name="Wang M."/>
        </authorList>
    </citation>
    <scope>NUCLEOTIDE SEQUENCE [LARGE SCALE GENOMIC DNA]</scope>
    <source>
        <strain evidence="1">T1-815</strain>
    </source>
</reference>
<name>A0A0M6WDR3_9FIRM</name>
<evidence type="ECO:0000313" key="3">
    <source>
        <dbReference type="EMBL" id="CUO48592.1"/>
    </source>
</evidence>
<dbReference type="EMBL" id="VSTF01000015">
    <property type="protein sequence ID" value="TYL57817.1"/>
    <property type="molecule type" value="Genomic_DNA"/>
</dbReference>
<evidence type="ECO:0000313" key="55">
    <source>
        <dbReference type="Proteomes" id="UP000285209"/>
    </source>
</evidence>
<evidence type="ECO:0000313" key="21">
    <source>
        <dbReference type="EMBL" id="RGW88445.1"/>
    </source>
</evidence>
<dbReference type="EMBL" id="QSUG01000005">
    <property type="protein sequence ID" value="RGN23668.1"/>
    <property type="molecule type" value="Genomic_DNA"/>
</dbReference>
<dbReference type="Proteomes" id="UP000283297">
    <property type="component" value="Unassembled WGS sequence"/>
</dbReference>
<dbReference type="Proteomes" id="UP000283431">
    <property type="component" value="Unassembled WGS sequence"/>
</dbReference>
<dbReference type="InterPro" id="IPR016155">
    <property type="entry name" value="Mopterin_synth/thiamin_S_b"/>
</dbReference>
<dbReference type="Proteomes" id="UP000324325">
    <property type="component" value="Unassembled WGS sequence"/>
</dbReference>
<dbReference type="Proteomes" id="UP000479563">
    <property type="component" value="Unassembled WGS sequence"/>
</dbReference>
<evidence type="ECO:0000313" key="58">
    <source>
        <dbReference type="Proteomes" id="UP000286104"/>
    </source>
</evidence>
<evidence type="ECO:0000313" key="59">
    <source>
        <dbReference type="Proteomes" id="UP000286181"/>
    </source>
</evidence>
<evidence type="ECO:0000313" key="49">
    <source>
        <dbReference type="Proteomes" id="UP000283501"/>
    </source>
</evidence>
<evidence type="ECO:0000313" key="43">
    <source>
        <dbReference type="Proteomes" id="UP000260970"/>
    </source>
</evidence>
<evidence type="ECO:0000313" key="57">
    <source>
        <dbReference type="Proteomes" id="UP000285865"/>
    </source>
</evidence>
<evidence type="ECO:0000313" key="41">
    <source>
        <dbReference type="Proteomes" id="UP000260642"/>
    </source>
</evidence>
<reference evidence="41 42" key="4">
    <citation type="submission" date="2018-08" db="EMBL/GenBank/DDBJ databases">
        <title>A genome reference for cultivated species of the human gut microbiota.</title>
        <authorList>
            <person name="Zou Y."/>
            <person name="Xue W."/>
            <person name="Luo G."/>
        </authorList>
    </citation>
    <scope>NUCLEOTIDE SEQUENCE [LARGE SCALE GENOMIC DNA]</scope>
    <source>
        <strain evidence="21 50">AF06-19</strain>
        <strain evidence="20 61">AF12-8</strain>
        <strain evidence="19 52">AF17-27</strain>
        <strain evidence="18 53">AF18-16LB</strain>
        <strain evidence="17 45">AF25-15</strain>
        <strain evidence="33 46">AF36-2BH</strain>
        <strain evidence="32 47">AF38-24</strain>
        <strain evidence="31 59">AF39-14AC</strain>
        <strain evidence="30 57">AM16-11</strain>
        <strain evidence="29 49">AM26-2LB</strain>
        <strain evidence="28 56">AM29-10</strain>
        <strain evidence="27 54">AM30-13AC</strain>
        <strain evidence="26 58">AM36-3AA</strain>
        <strain evidence="25 60">AM44-1AT</strain>
        <strain evidence="24 51">AM47-6BH</strain>
        <strain evidence="23 48">AM48-7</strain>
        <strain evidence="22 55">AM54-25XD</strain>
        <strain evidence="16 43">OM05-6AA</strain>
        <strain evidence="15 42">OM08-12AT</strain>
        <strain evidence="14 44">TF11-15AC</strain>
        <strain evidence="13 41">TM10-3</strain>
    </source>
</reference>
<dbReference type="OrthoDB" id="9810692at2"/>
<dbReference type="RefSeq" id="WP_012741770.1">
    <property type="nucleotide sequence ID" value="NZ_AP031452.1"/>
</dbReference>
<evidence type="ECO:0000313" key="34">
    <source>
        <dbReference type="EMBL" id="TYL56401.1"/>
    </source>
</evidence>
<evidence type="ECO:0000313" key="11">
    <source>
        <dbReference type="EMBL" id="NSC76238.1"/>
    </source>
</evidence>
<dbReference type="EMBL" id="JAJFBX010000002">
    <property type="protein sequence ID" value="MCC2745997.1"/>
    <property type="molecule type" value="Genomic_DNA"/>
</dbReference>
<dbReference type="EMBL" id="QSAE01000022">
    <property type="protein sequence ID" value="RGW39744.1"/>
    <property type="molecule type" value="Genomic_DNA"/>
</dbReference>
<evidence type="ECO:0000313" key="17">
    <source>
        <dbReference type="EMBL" id="RGR53113.1"/>
    </source>
</evidence>
<dbReference type="EMBL" id="QRON01000015">
    <property type="protein sequence ID" value="RHL26189.1"/>
    <property type="molecule type" value="Genomic_DNA"/>
</dbReference>
<dbReference type="Proteomes" id="UP000266066">
    <property type="component" value="Unassembled WGS sequence"/>
</dbReference>
<dbReference type="EMBL" id="CYYW01000019">
    <property type="protein sequence ID" value="CUO48592.1"/>
    <property type="molecule type" value="Genomic_DNA"/>
</dbReference>
<dbReference type="EMBL" id="QROF01000004">
    <property type="protein sequence ID" value="RHL05520.1"/>
    <property type="molecule type" value="Genomic_DNA"/>
</dbReference>
<evidence type="ECO:0000313" key="40">
    <source>
        <dbReference type="Proteomes" id="UP000245905"/>
    </source>
</evidence>
<evidence type="ECO:0000313" key="28">
    <source>
        <dbReference type="EMBL" id="RHE33229.1"/>
    </source>
</evidence>
<reference evidence="10" key="8">
    <citation type="journal article" date="2020" name="Cell Host Microbe">
        <title>Functional and Genomic Variation between Human-Derived Isolates of Lachnospiraceae Reveals Inter- and Intra-Species Diversity.</title>
        <authorList>
            <person name="Sorbara M.T."/>
            <person name="Littmann E.R."/>
            <person name="Fontana E."/>
            <person name="Moody T.U."/>
            <person name="Kohout C.E."/>
            <person name="Gjonbalaj M."/>
            <person name="Eaton V."/>
            <person name="Seok R."/>
            <person name="Leiner I.M."/>
            <person name="Pamer E.G."/>
        </authorList>
    </citation>
    <scope>NUCLEOTIDE SEQUENCE</scope>
    <source>
        <strain evidence="11">MSK.16.45</strain>
        <strain evidence="10">MSK.17.79</strain>
    </source>
</reference>
<evidence type="ECO:0000313" key="15">
    <source>
        <dbReference type="EMBL" id="RGM46361.1"/>
    </source>
</evidence>
<dbReference type="CDD" id="cd00565">
    <property type="entry name" value="Ubl_ThiS"/>
    <property type="match status" value="1"/>
</dbReference>
<dbReference type="Proteomes" id="UP000283501">
    <property type="component" value="Unassembled WGS sequence"/>
</dbReference>
<evidence type="ECO:0000313" key="65">
    <source>
        <dbReference type="Proteomes" id="UP000479563"/>
    </source>
</evidence>
<evidence type="ECO:0000313" key="5">
    <source>
        <dbReference type="EMBL" id="MCB6939493.1"/>
    </source>
</evidence>
<evidence type="ECO:0000313" key="1">
    <source>
        <dbReference type="EMBL" id="CRL34171.1"/>
    </source>
</evidence>
<dbReference type="Proteomes" id="UP000260642">
    <property type="component" value="Unassembled WGS sequence"/>
</dbReference>
<evidence type="ECO:0000313" key="52">
    <source>
        <dbReference type="Proteomes" id="UP000283765"/>
    </source>
</evidence>
<dbReference type="Proteomes" id="UP000049472">
    <property type="component" value="Unassembled WGS sequence"/>
</dbReference>
<dbReference type="EMBL" id="QRXR01000025">
    <property type="protein sequence ID" value="RGU21105.1"/>
    <property type="molecule type" value="Genomic_DNA"/>
</dbReference>
<evidence type="ECO:0000313" key="7">
    <source>
        <dbReference type="EMBL" id="MCC2745997.1"/>
    </source>
</evidence>
<dbReference type="Proteomes" id="UP000286581">
    <property type="component" value="Unassembled WGS sequence"/>
</dbReference>
<sequence length="68" mass="7606">MTITVAGEKKEYKDGLTLPELIELENVDMPEYVTVSINEEFVATEDKPKTVLKDGDNVEFLYFMGGGC</sequence>
<dbReference type="Proteomes" id="UP000285290">
    <property type="component" value="Unassembled WGS sequence"/>
</dbReference>
<evidence type="ECO:0000313" key="25">
    <source>
        <dbReference type="EMBL" id="RHA15444.1"/>
    </source>
</evidence>
<dbReference type="Proteomes" id="UP000285209">
    <property type="component" value="Unassembled WGS sequence"/>
</dbReference>
<evidence type="ECO:0000313" key="56">
    <source>
        <dbReference type="Proteomes" id="UP000285290"/>
    </source>
</evidence>